<keyword evidence="3" id="KW-1185">Reference proteome</keyword>
<reference evidence="2" key="1">
    <citation type="submission" date="2024-02" db="EMBL/GenBank/DDBJ databases">
        <authorList>
            <consortium name="ELIXIR-Norway"/>
            <consortium name="Elixir Norway"/>
        </authorList>
    </citation>
    <scope>NUCLEOTIDE SEQUENCE</scope>
</reference>
<feature type="region of interest" description="Disordered" evidence="1">
    <location>
        <begin position="123"/>
        <end position="151"/>
    </location>
</feature>
<evidence type="ECO:0000313" key="3">
    <source>
        <dbReference type="Proteomes" id="UP001497444"/>
    </source>
</evidence>
<feature type="region of interest" description="Disordered" evidence="1">
    <location>
        <begin position="175"/>
        <end position="195"/>
    </location>
</feature>
<organism evidence="2 3">
    <name type="scientific">Sphagnum jensenii</name>
    <dbReference type="NCBI Taxonomy" id="128206"/>
    <lineage>
        <taxon>Eukaryota</taxon>
        <taxon>Viridiplantae</taxon>
        <taxon>Streptophyta</taxon>
        <taxon>Embryophyta</taxon>
        <taxon>Bryophyta</taxon>
        <taxon>Sphagnophytina</taxon>
        <taxon>Sphagnopsida</taxon>
        <taxon>Sphagnales</taxon>
        <taxon>Sphagnaceae</taxon>
        <taxon>Sphagnum</taxon>
    </lineage>
</organism>
<gene>
    <name evidence="2" type="ORF">CSSPJE1EN1_LOCUS4304</name>
</gene>
<name>A0ABP0VY47_9BRYO</name>
<dbReference type="Proteomes" id="UP001497444">
    <property type="component" value="Chromosome 11"/>
</dbReference>
<dbReference type="EMBL" id="OZ020106">
    <property type="protein sequence ID" value="CAK9258826.1"/>
    <property type="molecule type" value="Genomic_DNA"/>
</dbReference>
<feature type="region of interest" description="Disordered" evidence="1">
    <location>
        <begin position="14"/>
        <end position="59"/>
    </location>
</feature>
<sequence length="254" mass="26481">MDGSVPIAVAAVASQEDREAVVPETSGDSFVSEELVMENGGEGGGAEEEENGDLSNQQLVTDAELEALLSAAPSLPEESAGVKLPNGKREESTAAAAAAAASGGTVSERVSAASSSLLKKRNNVGSSFRSTTTRTLPPPSQTFLRSSSTKAAARHLLETSGDDPNLVSEKGANAIEKHSSSSTSDSAPSTPVMRRSLSGYSTRTSAITFPSSTPTTTQSRRASLRFRLLLLLLQARIVGLLFCLPARLSTDRWT</sequence>
<feature type="compositionally biased region" description="Low complexity" evidence="1">
    <location>
        <begin position="126"/>
        <end position="135"/>
    </location>
</feature>
<proteinExistence type="predicted"/>
<evidence type="ECO:0000256" key="1">
    <source>
        <dbReference type="SAM" id="MobiDB-lite"/>
    </source>
</evidence>
<evidence type="ECO:0000313" key="2">
    <source>
        <dbReference type="EMBL" id="CAK9258826.1"/>
    </source>
</evidence>
<feature type="compositionally biased region" description="Low complexity" evidence="1">
    <location>
        <begin position="180"/>
        <end position="191"/>
    </location>
</feature>
<accession>A0ABP0VY47</accession>
<feature type="compositionally biased region" description="Polar residues" evidence="1">
    <location>
        <begin position="141"/>
        <end position="150"/>
    </location>
</feature>
<protein>
    <submittedName>
        <fullName evidence="2">Uncharacterized protein</fullName>
    </submittedName>
</protein>